<reference evidence="1 2" key="1">
    <citation type="submission" date="2019-07" db="EMBL/GenBank/DDBJ databases">
        <authorList>
            <person name="Jastrzebski P J."/>
            <person name="Paukszto L."/>
            <person name="Jastrzebski P J."/>
        </authorList>
    </citation>
    <scope>NUCLEOTIDE SEQUENCE [LARGE SCALE GENOMIC DNA]</scope>
    <source>
        <strain evidence="1 2">WMS-il1</strain>
    </source>
</reference>
<organism evidence="1 2">
    <name type="scientific">Hymenolepis diminuta</name>
    <name type="common">Rat tapeworm</name>
    <dbReference type="NCBI Taxonomy" id="6216"/>
    <lineage>
        <taxon>Eukaryota</taxon>
        <taxon>Metazoa</taxon>
        <taxon>Spiralia</taxon>
        <taxon>Lophotrochozoa</taxon>
        <taxon>Platyhelminthes</taxon>
        <taxon>Cestoda</taxon>
        <taxon>Eucestoda</taxon>
        <taxon>Cyclophyllidea</taxon>
        <taxon>Hymenolepididae</taxon>
        <taxon>Hymenolepis</taxon>
    </lineage>
</organism>
<gene>
    <name evidence="1" type="ORF">WMSIL1_LOCUS12719</name>
</gene>
<dbReference type="EMBL" id="CABIJS010000666">
    <property type="protein sequence ID" value="VUZ54594.1"/>
    <property type="molecule type" value="Genomic_DNA"/>
</dbReference>
<evidence type="ECO:0000313" key="2">
    <source>
        <dbReference type="Proteomes" id="UP000321570"/>
    </source>
</evidence>
<dbReference type="AlphaFoldDB" id="A0A564Z725"/>
<evidence type="ECO:0000313" key="1">
    <source>
        <dbReference type="EMBL" id="VUZ54594.1"/>
    </source>
</evidence>
<keyword evidence="2" id="KW-1185">Reference proteome</keyword>
<protein>
    <submittedName>
        <fullName evidence="1">Uncharacterized protein</fullName>
    </submittedName>
</protein>
<accession>A0A564Z725</accession>
<proteinExistence type="predicted"/>
<dbReference type="Proteomes" id="UP000321570">
    <property type="component" value="Unassembled WGS sequence"/>
</dbReference>
<sequence>MRVDHSHVLLSCARSSRHGERNACTIGLGRVEITVPHHPVRLHGMVQRQARHLSTTVSEFLQIPTNTSVSPSASFRKRAGYNSLALQSSYYADKEAQISSIARNSLTQDEFLNVYVINVGIFRHNPLMDETFATWYTQHREIYKNIMADSPHATSNFMLLHMFSRSNHYLFSSYFQSMDPADLTYEKIITKLGSVVGDNNSFLNLTISKDENVHYHVDIVNRLCTSFRFGSLEENQFRCLIFILGLRSPCHAEIRLRLLG</sequence>
<name>A0A564Z725_HYMDI</name>